<feature type="region of interest" description="Disordered" evidence="1">
    <location>
        <begin position="193"/>
        <end position="238"/>
    </location>
</feature>
<evidence type="ECO:0000313" key="2">
    <source>
        <dbReference type="EMBL" id="KIO08675.1"/>
    </source>
</evidence>
<gene>
    <name evidence="2" type="ORF">M404DRAFT_321893</name>
</gene>
<dbReference type="STRING" id="870435.A0A0C3P605"/>
<dbReference type="InParanoid" id="A0A0C3P605"/>
<organism evidence="2 3">
    <name type="scientific">Pisolithus tinctorius Marx 270</name>
    <dbReference type="NCBI Taxonomy" id="870435"/>
    <lineage>
        <taxon>Eukaryota</taxon>
        <taxon>Fungi</taxon>
        <taxon>Dikarya</taxon>
        <taxon>Basidiomycota</taxon>
        <taxon>Agaricomycotina</taxon>
        <taxon>Agaricomycetes</taxon>
        <taxon>Agaricomycetidae</taxon>
        <taxon>Boletales</taxon>
        <taxon>Sclerodermatineae</taxon>
        <taxon>Pisolithaceae</taxon>
        <taxon>Pisolithus</taxon>
    </lineage>
</organism>
<dbReference type="AlphaFoldDB" id="A0A0C3P605"/>
<name>A0A0C3P605_PISTI</name>
<feature type="region of interest" description="Disordered" evidence="1">
    <location>
        <begin position="373"/>
        <end position="474"/>
    </location>
</feature>
<dbReference type="Proteomes" id="UP000054217">
    <property type="component" value="Unassembled WGS sequence"/>
</dbReference>
<evidence type="ECO:0000313" key="3">
    <source>
        <dbReference type="Proteomes" id="UP000054217"/>
    </source>
</evidence>
<keyword evidence="3" id="KW-1185">Reference proteome</keyword>
<feature type="compositionally biased region" description="Low complexity" evidence="1">
    <location>
        <begin position="66"/>
        <end position="81"/>
    </location>
</feature>
<proteinExistence type="predicted"/>
<evidence type="ECO:0000256" key="1">
    <source>
        <dbReference type="SAM" id="MobiDB-lite"/>
    </source>
</evidence>
<reference evidence="2 3" key="1">
    <citation type="submission" date="2014-04" db="EMBL/GenBank/DDBJ databases">
        <authorList>
            <consortium name="DOE Joint Genome Institute"/>
            <person name="Kuo A."/>
            <person name="Kohler A."/>
            <person name="Costa M.D."/>
            <person name="Nagy L.G."/>
            <person name="Floudas D."/>
            <person name="Copeland A."/>
            <person name="Barry K.W."/>
            <person name="Cichocki N."/>
            <person name="Veneault-Fourrey C."/>
            <person name="LaButti K."/>
            <person name="Lindquist E.A."/>
            <person name="Lipzen A."/>
            <person name="Lundell T."/>
            <person name="Morin E."/>
            <person name="Murat C."/>
            <person name="Sun H."/>
            <person name="Tunlid A."/>
            <person name="Henrissat B."/>
            <person name="Grigoriev I.V."/>
            <person name="Hibbett D.S."/>
            <person name="Martin F."/>
            <person name="Nordberg H.P."/>
            <person name="Cantor M.N."/>
            <person name="Hua S.X."/>
        </authorList>
    </citation>
    <scope>NUCLEOTIDE SEQUENCE [LARGE SCALE GENOMIC DNA]</scope>
    <source>
        <strain evidence="2 3">Marx 270</strain>
    </source>
</reference>
<accession>A0A0C3P605</accession>
<sequence length="490" mass="52032">MGLFPFSRGSLGSNQKVTAVASDSEKYDVDWFAPARPLRKVPSGLLHAESDQVEVPSDMAPDQSEHMSSPVSSSSGRGVHSLAPGPNTIHLHLPAVDSSVAPAPKPVDGGIGEFPVPTFRSPPSRRRFSRTFFAFSSSRKSHHARTSNVQLPQSQLSPSPLKAHLADPNLLPSPLRTDNDDYYYCNYSPIAPSRTSPPVTPRLDTSNNPSLMRKRSTRSQSHGATLDSDSQQSSPLNYFSSDTGVYPFAHVSAVSSHVRNPSIYPDSPLLPSGAEGGSGAGPRRDELEVLTFPIPPQEPLAIIEEKRSVDEIRPPRPAGILRSSFSVPNLSSAAGEALRQPSARVARPAKKSRDIFLAAGNWCDMIVFPRPRLKAKHGPKPSSQPDINPPRTPIPARGRGGITSISPPRPGLLSSTLATDHIPPTSRSSLAPGEARVVASALGTPGDGLPPAPAANNPSGPHGRAGLPLPSPSPPSLTAYVVLFVVQYIS</sequence>
<feature type="region of interest" description="Disordered" evidence="1">
    <location>
        <begin position="139"/>
        <end position="174"/>
    </location>
</feature>
<dbReference type="EMBL" id="KN831956">
    <property type="protein sequence ID" value="KIO08675.1"/>
    <property type="molecule type" value="Genomic_DNA"/>
</dbReference>
<feature type="compositionally biased region" description="Polar residues" evidence="1">
    <location>
        <begin position="218"/>
        <end position="238"/>
    </location>
</feature>
<protein>
    <submittedName>
        <fullName evidence="2">Uncharacterized protein</fullName>
    </submittedName>
</protein>
<reference evidence="3" key="2">
    <citation type="submission" date="2015-01" db="EMBL/GenBank/DDBJ databases">
        <title>Evolutionary Origins and Diversification of the Mycorrhizal Mutualists.</title>
        <authorList>
            <consortium name="DOE Joint Genome Institute"/>
            <consortium name="Mycorrhizal Genomics Consortium"/>
            <person name="Kohler A."/>
            <person name="Kuo A."/>
            <person name="Nagy L.G."/>
            <person name="Floudas D."/>
            <person name="Copeland A."/>
            <person name="Barry K.W."/>
            <person name="Cichocki N."/>
            <person name="Veneault-Fourrey C."/>
            <person name="LaButti K."/>
            <person name="Lindquist E.A."/>
            <person name="Lipzen A."/>
            <person name="Lundell T."/>
            <person name="Morin E."/>
            <person name="Murat C."/>
            <person name="Riley R."/>
            <person name="Ohm R."/>
            <person name="Sun H."/>
            <person name="Tunlid A."/>
            <person name="Henrissat B."/>
            <person name="Grigoriev I.V."/>
            <person name="Hibbett D.S."/>
            <person name="Martin F."/>
        </authorList>
    </citation>
    <scope>NUCLEOTIDE SEQUENCE [LARGE SCALE GENOMIC DNA]</scope>
    <source>
        <strain evidence="3">Marx 270</strain>
    </source>
</reference>
<dbReference type="OrthoDB" id="3228777at2759"/>
<feature type="compositionally biased region" description="Low complexity" evidence="1">
    <location>
        <begin position="150"/>
        <end position="161"/>
    </location>
</feature>
<feature type="compositionally biased region" description="Polar residues" evidence="1">
    <location>
        <begin position="193"/>
        <end position="210"/>
    </location>
</feature>
<dbReference type="HOGENOM" id="CLU_043572_0_0_1"/>
<feature type="region of interest" description="Disordered" evidence="1">
    <location>
        <begin position="54"/>
        <end position="88"/>
    </location>
</feature>